<keyword evidence="3" id="KW-1185">Reference proteome</keyword>
<dbReference type="Gene3D" id="3.40.50.300">
    <property type="entry name" value="P-loop containing nucleotide triphosphate hydrolases"/>
    <property type="match status" value="1"/>
</dbReference>
<feature type="compositionally biased region" description="Basic and acidic residues" evidence="1">
    <location>
        <begin position="367"/>
        <end position="378"/>
    </location>
</feature>
<comment type="caution">
    <text evidence="2">The sequence shown here is derived from an EMBL/GenBank/DDBJ whole genome shotgun (WGS) entry which is preliminary data.</text>
</comment>
<gene>
    <name evidence="2" type="ORF">ACFQ34_32905</name>
</gene>
<organism evidence="2 3">
    <name type="scientific">Pseudonocardia benzenivorans</name>
    <dbReference type="NCBI Taxonomy" id="228005"/>
    <lineage>
        <taxon>Bacteria</taxon>
        <taxon>Bacillati</taxon>
        <taxon>Actinomycetota</taxon>
        <taxon>Actinomycetes</taxon>
        <taxon>Pseudonocardiales</taxon>
        <taxon>Pseudonocardiaceae</taxon>
        <taxon>Pseudonocardia</taxon>
    </lineage>
</organism>
<dbReference type="Pfam" id="PF13481">
    <property type="entry name" value="AAA_25"/>
    <property type="match status" value="1"/>
</dbReference>
<dbReference type="InterPro" id="IPR027417">
    <property type="entry name" value="P-loop_NTPase"/>
</dbReference>
<dbReference type="EMBL" id="JBHTMB010000333">
    <property type="protein sequence ID" value="MFD1238104.1"/>
    <property type="molecule type" value="Genomic_DNA"/>
</dbReference>
<feature type="compositionally biased region" description="Low complexity" evidence="1">
    <location>
        <begin position="357"/>
        <end position="366"/>
    </location>
</feature>
<reference evidence="3" key="1">
    <citation type="journal article" date="2019" name="Int. J. Syst. Evol. Microbiol.">
        <title>The Global Catalogue of Microorganisms (GCM) 10K type strain sequencing project: providing services to taxonomists for standard genome sequencing and annotation.</title>
        <authorList>
            <consortium name="The Broad Institute Genomics Platform"/>
            <consortium name="The Broad Institute Genome Sequencing Center for Infectious Disease"/>
            <person name="Wu L."/>
            <person name="Ma J."/>
        </authorList>
    </citation>
    <scope>NUCLEOTIDE SEQUENCE [LARGE SCALE GENOMIC DNA]</scope>
    <source>
        <strain evidence="3">CCUG 49018</strain>
    </source>
</reference>
<protein>
    <submittedName>
        <fullName evidence="2">AAA family ATPase</fullName>
    </submittedName>
</protein>
<dbReference type="SUPFAM" id="SSF46785">
    <property type="entry name" value="Winged helix' DNA-binding domain"/>
    <property type="match status" value="1"/>
</dbReference>
<dbReference type="Proteomes" id="UP001597182">
    <property type="component" value="Unassembled WGS sequence"/>
</dbReference>
<evidence type="ECO:0000313" key="3">
    <source>
        <dbReference type="Proteomes" id="UP001597182"/>
    </source>
</evidence>
<feature type="region of interest" description="Disordered" evidence="1">
    <location>
        <begin position="333"/>
        <end position="378"/>
    </location>
</feature>
<dbReference type="SUPFAM" id="SSF52540">
    <property type="entry name" value="P-loop containing nucleoside triphosphate hydrolases"/>
    <property type="match status" value="1"/>
</dbReference>
<feature type="region of interest" description="Disordered" evidence="1">
    <location>
        <begin position="1"/>
        <end position="43"/>
    </location>
</feature>
<proteinExistence type="predicted"/>
<dbReference type="RefSeq" id="WP_346092932.1">
    <property type="nucleotide sequence ID" value="NZ_BAABKS010000066.1"/>
</dbReference>
<evidence type="ECO:0000313" key="2">
    <source>
        <dbReference type="EMBL" id="MFD1238104.1"/>
    </source>
</evidence>
<accession>A0ABW3VSD7</accession>
<evidence type="ECO:0000256" key="1">
    <source>
        <dbReference type="SAM" id="MobiDB-lite"/>
    </source>
</evidence>
<sequence length="378" mass="39919">MSPAHHPTPDPNGPHSGAQGPISGPVSGRDRGRLEAVPPPRRTAWDAEELMTMTFPPPRWAVPGIVCEGVTLLAGPPKVGKSWLSLNLALDIAAGRPALGSIPVEPGPVLYLALEDTPRRLQSRMRTVLAGRPAPAGLTLSIACDPMPAGGDEQVDVWLTAHPGARLVVIDVFAKVRGNAPAGVAAYDADYAAMGRIKRVADRHGVAVLLVHHVRKAAAEDFLATVSGTNGLAGAADAVLVLERARAQADGVLHVTGRDVDETDYPLAFDPDAGAWRVLDGRAEDYLMRDTRSLVMRYVRDYPGQRPKQIAEALQLDPGTVRQTCRRMVADGQLHATPGGQYSPAGGDTGDGRDSSAAEPLSLPSSRHTDGPDQAKPL</sequence>
<dbReference type="InterPro" id="IPR036390">
    <property type="entry name" value="WH_DNA-bd_sf"/>
</dbReference>
<dbReference type="InterPro" id="IPR036388">
    <property type="entry name" value="WH-like_DNA-bd_sf"/>
</dbReference>
<dbReference type="Gene3D" id="1.10.10.10">
    <property type="entry name" value="Winged helix-like DNA-binding domain superfamily/Winged helix DNA-binding domain"/>
    <property type="match status" value="1"/>
</dbReference>
<name>A0ABW3VSD7_9PSEU</name>